<dbReference type="KEGG" id="mbn:Mboo_2060"/>
<gene>
    <name evidence="1" type="ordered locus">Mboo_2060</name>
</gene>
<dbReference type="EMBL" id="CP000780">
    <property type="protein sequence ID" value="ABS56574.1"/>
    <property type="molecule type" value="Genomic_DNA"/>
</dbReference>
<dbReference type="RefSeq" id="WP_012107630.1">
    <property type="nucleotide sequence ID" value="NC_009712.1"/>
</dbReference>
<dbReference type="GeneID" id="5409769"/>
<evidence type="ECO:0000313" key="2">
    <source>
        <dbReference type="Proteomes" id="UP000002408"/>
    </source>
</evidence>
<sequence length="236" mass="26545">MAGFPRFFRGIILADQERHVTISELVRVHACPVRFYYEKDEPVTESDRHAICKQLSYHLGNPLEANVIWDEVLIVRPKTDPVLREFLDICIASCKKHEWKPAVQTDVTVVSKKHGIAGMIDRVAADGTFSIVRAAGAMPFGTYAADRLRIAGIAFCLEEMTGKEVDGGFVEYIPDGLSRYHAVQPRDRRQLLATLHKLRAIHRGEAPAHPLNAPCNRCKYKERCESSGGHRLSELL</sequence>
<dbReference type="AlphaFoldDB" id="A7IA13"/>
<dbReference type="InterPro" id="IPR011604">
    <property type="entry name" value="PDDEXK-like_dom_sf"/>
</dbReference>
<dbReference type="STRING" id="456442.Mboo_2060"/>
<keyword evidence="2" id="KW-1185">Reference proteome</keyword>
<proteinExistence type="predicted"/>
<dbReference type="Proteomes" id="UP000002408">
    <property type="component" value="Chromosome"/>
</dbReference>
<reference evidence="2" key="1">
    <citation type="journal article" date="2015" name="Microbiology">
        <title>Genome of Methanoregula boonei 6A8 reveals adaptations to oligotrophic peatland environments.</title>
        <authorList>
            <person name="Braeuer S."/>
            <person name="Cadillo-Quiroz H."/>
            <person name="Kyrpides N."/>
            <person name="Woyke T."/>
            <person name="Goodwin L."/>
            <person name="Detter C."/>
            <person name="Podell S."/>
            <person name="Yavitt J.B."/>
            <person name="Zinder S.H."/>
        </authorList>
    </citation>
    <scope>NUCLEOTIDE SEQUENCE [LARGE SCALE GENOMIC DNA]</scope>
    <source>
        <strain evidence="2">DSM 21154 / JCM 14090 / 6A8</strain>
    </source>
</reference>
<name>A7IA13_METB6</name>
<dbReference type="Gene3D" id="3.90.320.10">
    <property type="match status" value="1"/>
</dbReference>
<evidence type="ECO:0000313" key="1">
    <source>
        <dbReference type="EMBL" id="ABS56574.1"/>
    </source>
</evidence>
<dbReference type="OrthoDB" id="26676at2157"/>
<protein>
    <submittedName>
        <fullName evidence="1">Uncharacterized protein</fullName>
    </submittedName>
</protein>
<dbReference type="HOGENOM" id="CLU_1227666_0_0_2"/>
<accession>A7IA13</accession>
<dbReference type="eggNOG" id="arCOG00793">
    <property type="taxonomic scope" value="Archaea"/>
</dbReference>
<organism evidence="1 2">
    <name type="scientific">Methanoregula boonei (strain DSM 21154 / JCM 14090 / 6A8)</name>
    <dbReference type="NCBI Taxonomy" id="456442"/>
    <lineage>
        <taxon>Archaea</taxon>
        <taxon>Methanobacteriati</taxon>
        <taxon>Methanobacteriota</taxon>
        <taxon>Stenosarchaea group</taxon>
        <taxon>Methanomicrobia</taxon>
        <taxon>Methanomicrobiales</taxon>
        <taxon>Methanoregulaceae</taxon>
        <taxon>Methanoregula</taxon>
    </lineage>
</organism>